<evidence type="ECO:0000313" key="1">
    <source>
        <dbReference type="EMBL" id="MDT9000144.1"/>
    </source>
</evidence>
<name>A0ABU3PC47_9BURK</name>
<gene>
    <name evidence="1" type="ORF">RQP53_12780</name>
</gene>
<evidence type="ECO:0000313" key="2">
    <source>
        <dbReference type="Proteomes" id="UP001246372"/>
    </source>
</evidence>
<dbReference type="SUPFAM" id="SSF53335">
    <property type="entry name" value="S-adenosyl-L-methionine-dependent methyltransferases"/>
    <property type="match status" value="1"/>
</dbReference>
<dbReference type="PANTHER" id="PTHR20974:SF0">
    <property type="entry name" value="UPF0585 PROTEIN CG18661"/>
    <property type="match status" value="1"/>
</dbReference>
<protein>
    <submittedName>
        <fullName evidence="1">DUF938 domain-containing protein</fullName>
    </submittedName>
</protein>
<proteinExistence type="predicted"/>
<accession>A0ABU3PC47</accession>
<dbReference type="RefSeq" id="WP_315650695.1">
    <property type="nucleotide sequence ID" value="NZ_JAVXZY010000004.1"/>
</dbReference>
<dbReference type="PANTHER" id="PTHR20974">
    <property type="entry name" value="UPF0585 PROTEIN CG18661"/>
    <property type="match status" value="1"/>
</dbReference>
<keyword evidence="2" id="KW-1185">Reference proteome</keyword>
<dbReference type="EMBL" id="JAVXZY010000004">
    <property type="protein sequence ID" value="MDT9000144.1"/>
    <property type="molecule type" value="Genomic_DNA"/>
</dbReference>
<dbReference type="InterPro" id="IPR010342">
    <property type="entry name" value="DUF938"/>
</dbReference>
<reference evidence="1" key="1">
    <citation type="submission" date="2023-09" db="EMBL/GenBank/DDBJ databases">
        <title>Paucibacter sp. APW11 Genome sequencing and assembly.</title>
        <authorList>
            <person name="Kim I."/>
        </authorList>
    </citation>
    <scope>NUCLEOTIDE SEQUENCE</scope>
    <source>
        <strain evidence="1">APW11</strain>
    </source>
</reference>
<dbReference type="Proteomes" id="UP001246372">
    <property type="component" value="Unassembled WGS sequence"/>
</dbReference>
<dbReference type="InterPro" id="IPR029063">
    <property type="entry name" value="SAM-dependent_MTases_sf"/>
</dbReference>
<sequence>MTLLHSPASDRNKGPILEQLQRLLPAQGLALEIASGSGQHALHFCAGLPGWTWQPSDTDASARASVEARRQQAQDLSGRLLAPLTLDVMQTDWPLDHPIDLLFCANMLHIAPWSCCASLMRGAARHLAPAGLLLTYGPYLVPGLATAPSNLAFDADLRLRNPAWGLRSLDEVSREAEAAGLQLREQVEMPANNRLLVFAHR</sequence>
<organism evidence="1 2">
    <name type="scientific">Roseateles aquae</name>
    <dbReference type="NCBI Taxonomy" id="3077235"/>
    <lineage>
        <taxon>Bacteria</taxon>
        <taxon>Pseudomonadati</taxon>
        <taxon>Pseudomonadota</taxon>
        <taxon>Betaproteobacteria</taxon>
        <taxon>Burkholderiales</taxon>
        <taxon>Sphaerotilaceae</taxon>
        <taxon>Roseateles</taxon>
    </lineage>
</organism>
<comment type="caution">
    <text evidence="1">The sequence shown here is derived from an EMBL/GenBank/DDBJ whole genome shotgun (WGS) entry which is preliminary data.</text>
</comment>
<dbReference type="Pfam" id="PF06080">
    <property type="entry name" value="DUF938"/>
    <property type="match status" value="1"/>
</dbReference>
<dbReference type="Gene3D" id="3.40.50.150">
    <property type="entry name" value="Vaccinia Virus protein VP39"/>
    <property type="match status" value="1"/>
</dbReference>